<keyword evidence="5" id="KW-1185">Reference proteome</keyword>
<dbReference type="PANTHER" id="PTHR44196:SF2">
    <property type="entry name" value="SHORT-CHAIN DEHYDROGENASE-RELATED"/>
    <property type="match status" value="1"/>
</dbReference>
<dbReference type="PRINTS" id="PR00080">
    <property type="entry name" value="SDRFAMILY"/>
</dbReference>
<evidence type="ECO:0000256" key="3">
    <source>
        <dbReference type="RuleBase" id="RU000363"/>
    </source>
</evidence>
<evidence type="ECO:0000313" key="4">
    <source>
        <dbReference type="EMBL" id="EMI55616.1"/>
    </source>
</evidence>
<dbReference type="PIRSF" id="PIRSF000126">
    <property type="entry name" value="11-beta-HSD1"/>
    <property type="match status" value="1"/>
</dbReference>
<reference evidence="4 5" key="1">
    <citation type="journal article" date="2013" name="Mar. Genomics">
        <title>Expression of sulfatases in Rhodopirellula baltica and the diversity of sulfatases in the genus Rhodopirellula.</title>
        <authorList>
            <person name="Wegner C.E."/>
            <person name="Richter-Heitmann T."/>
            <person name="Klindworth A."/>
            <person name="Klockow C."/>
            <person name="Richter M."/>
            <person name="Achstetter T."/>
            <person name="Glockner F.O."/>
            <person name="Harder J."/>
        </authorList>
    </citation>
    <scope>NUCLEOTIDE SEQUENCE [LARGE SCALE GENOMIC DNA]</scope>
    <source>
        <strain evidence="4 5">SM41</strain>
    </source>
</reference>
<dbReference type="Pfam" id="PF00106">
    <property type="entry name" value="adh_short"/>
    <property type="match status" value="1"/>
</dbReference>
<dbReference type="InterPro" id="IPR002347">
    <property type="entry name" value="SDR_fam"/>
</dbReference>
<keyword evidence="2" id="KW-0560">Oxidoreductase</keyword>
<dbReference type="Proteomes" id="UP000011885">
    <property type="component" value="Unassembled WGS sequence"/>
</dbReference>
<dbReference type="SUPFAM" id="SSF51735">
    <property type="entry name" value="NAD(P)-binding Rossmann-fold domains"/>
    <property type="match status" value="1"/>
</dbReference>
<comment type="caution">
    <text evidence="4">The sequence shown here is derived from an EMBL/GenBank/DDBJ whole genome shotgun (WGS) entry which is preliminary data.</text>
</comment>
<evidence type="ECO:0000256" key="2">
    <source>
        <dbReference type="ARBA" id="ARBA00023002"/>
    </source>
</evidence>
<organism evidence="4 5">
    <name type="scientific">Rhodopirellula sallentina SM41</name>
    <dbReference type="NCBI Taxonomy" id="1263870"/>
    <lineage>
        <taxon>Bacteria</taxon>
        <taxon>Pseudomonadati</taxon>
        <taxon>Planctomycetota</taxon>
        <taxon>Planctomycetia</taxon>
        <taxon>Pirellulales</taxon>
        <taxon>Pirellulaceae</taxon>
        <taxon>Rhodopirellula</taxon>
    </lineage>
</organism>
<name>M5UCM8_9BACT</name>
<dbReference type="PANTHER" id="PTHR44196">
    <property type="entry name" value="DEHYDROGENASE/REDUCTASE SDR FAMILY MEMBER 7B"/>
    <property type="match status" value="1"/>
</dbReference>
<dbReference type="GO" id="GO:0016020">
    <property type="term" value="C:membrane"/>
    <property type="evidence" value="ECO:0007669"/>
    <property type="project" value="TreeGrafter"/>
</dbReference>
<dbReference type="EMBL" id="ANOH01000206">
    <property type="protein sequence ID" value="EMI55616.1"/>
    <property type="molecule type" value="Genomic_DNA"/>
</dbReference>
<evidence type="ECO:0000256" key="1">
    <source>
        <dbReference type="ARBA" id="ARBA00006484"/>
    </source>
</evidence>
<dbReference type="PRINTS" id="PR00081">
    <property type="entry name" value="GDHRDH"/>
</dbReference>
<accession>M5UCM8</accession>
<proteinExistence type="inferred from homology"/>
<dbReference type="InterPro" id="IPR036291">
    <property type="entry name" value="NAD(P)-bd_dom_sf"/>
</dbReference>
<dbReference type="AlphaFoldDB" id="M5UCM8"/>
<comment type="similarity">
    <text evidence="1 3">Belongs to the short-chain dehydrogenases/reductases (SDR) family.</text>
</comment>
<protein>
    <submittedName>
        <fullName evidence="4">Short-chain dehydrogenase/reductase SDR</fullName>
    </submittedName>
</protein>
<gene>
    <name evidence="4" type="ORF">RSSM_02901</name>
</gene>
<dbReference type="Gene3D" id="3.40.50.720">
    <property type="entry name" value="NAD(P)-binding Rossmann-like Domain"/>
    <property type="match status" value="1"/>
</dbReference>
<dbReference type="GO" id="GO:0016491">
    <property type="term" value="F:oxidoreductase activity"/>
    <property type="evidence" value="ECO:0007669"/>
    <property type="project" value="UniProtKB-KW"/>
</dbReference>
<evidence type="ECO:0000313" key="5">
    <source>
        <dbReference type="Proteomes" id="UP000011885"/>
    </source>
</evidence>
<sequence>MMPTTLITGASSGIGRDLAQLFAKGGDDVVLVARSEDKLVELARSIEDECHVSATVLVADLSDPNAIDQLCNQLNERNIHVDNLVNNAGFGALGKFSELSVDRQTDMLMVNVVALTRLTRRLLPSMLERGRGGVLNIGSIAAHQAGPNMSVYYASKAYVLSFTEGLREELHGTGLHVTCLEPGPTETGFGEDSGMGRLKSFSTQAMSAAQVAQSGYDGYQANEDVVIPGWKNRLLVTSTGFIPRGITRKVVAKMQGAYE</sequence>
<dbReference type="PATRIC" id="fig|1263870.3.peg.3081"/>